<accession>A0A6B3C8R2</accession>
<evidence type="ECO:0008006" key="3">
    <source>
        <dbReference type="Google" id="ProtNLM"/>
    </source>
</evidence>
<gene>
    <name evidence="2" type="ORF">G3I71_47485</name>
</gene>
<name>A0A6B3C8R2_9ACTN</name>
<sequence length="150" mass="15464">AAHSRFIAVAVQSLAARAVLAGGIAWALLTDQGLPGLLLASFADAGVAVLLGVVLCRQHLLREARRPTDRAQTRELWAYSWRNQLSALGFVAQRELDVVIAGVMLSTAALASVSAAAPLVAAACLAPTVLLTPVFTSLSVQAGRDPAGLA</sequence>
<dbReference type="AlphaFoldDB" id="A0A6B3C8R2"/>
<organism evidence="2">
    <name type="scientific">Streptomyces sp. SID12501</name>
    <dbReference type="NCBI Taxonomy" id="2706042"/>
    <lineage>
        <taxon>Bacteria</taxon>
        <taxon>Bacillati</taxon>
        <taxon>Actinomycetota</taxon>
        <taxon>Actinomycetes</taxon>
        <taxon>Kitasatosporales</taxon>
        <taxon>Streptomycetaceae</taxon>
        <taxon>Streptomyces</taxon>
    </lineage>
</organism>
<feature type="non-terminal residue" evidence="2">
    <location>
        <position position="150"/>
    </location>
</feature>
<evidence type="ECO:0000256" key="1">
    <source>
        <dbReference type="SAM" id="Phobius"/>
    </source>
</evidence>
<feature type="non-terminal residue" evidence="2">
    <location>
        <position position="1"/>
    </location>
</feature>
<reference evidence="2" key="1">
    <citation type="submission" date="2020-01" db="EMBL/GenBank/DDBJ databases">
        <title>Insect and environment-associated Actinomycetes.</title>
        <authorList>
            <person name="Currrie C."/>
            <person name="Chevrette M."/>
            <person name="Carlson C."/>
            <person name="Stubbendieck R."/>
            <person name="Wendt-Pienkowski E."/>
        </authorList>
    </citation>
    <scope>NUCLEOTIDE SEQUENCE</scope>
    <source>
        <strain evidence="2">SID12501</strain>
    </source>
</reference>
<evidence type="ECO:0000313" key="2">
    <source>
        <dbReference type="EMBL" id="NEC93205.1"/>
    </source>
</evidence>
<keyword evidence="1" id="KW-1133">Transmembrane helix</keyword>
<protein>
    <recommendedName>
        <fullName evidence="3">MFS transporter</fullName>
    </recommendedName>
</protein>
<keyword evidence="1" id="KW-0812">Transmembrane</keyword>
<feature type="transmembrane region" description="Helical" evidence="1">
    <location>
        <begin position="37"/>
        <end position="56"/>
    </location>
</feature>
<keyword evidence="1" id="KW-0472">Membrane</keyword>
<comment type="caution">
    <text evidence="2">The sequence shown here is derived from an EMBL/GenBank/DDBJ whole genome shotgun (WGS) entry which is preliminary data.</text>
</comment>
<proteinExistence type="predicted"/>
<dbReference type="RefSeq" id="WP_164325159.1">
    <property type="nucleotide sequence ID" value="NZ_JAAGLU010000602.1"/>
</dbReference>
<dbReference type="EMBL" id="JAAGLU010000602">
    <property type="protein sequence ID" value="NEC93205.1"/>
    <property type="molecule type" value="Genomic_DNA"/>
</dbReference>